<geneLocation type="plasmid" evidence="2">
    <name>unnamed1</name>
</geneLocation>
<dbReference type="Gene3D" id="1.10.260.40">
    <property type="entry name" value="lambda repressor-like DNA-binding domains"/>
    <property type="match status" value="1"/>
</dbReference>
<gene>
    <name evidence="2" type="ORF">I8J34_17540</name>
</gene>
<reference evidence="3" key="1">
    <citation type="journal article" date="2022" name="ISME J.">
        <title>Genetic and phylogenetic analysis of dissimilatory iodate-reducing bacteria identifies potential niches across the world's oceans.</title>
        <authorList>
            <person name="Reyes-Umana V."/>
            <person name="Henning Z."/>
            <person name="Lee K."/>
            <person name="Barnum T.P."/>
            <person name="Coates J.D."/>
        </authorList>
    </citation>
    <scope>NUCLEOTIDE SEQUENCE [LARGE SCALE GENOMIC DNA]</scope>
    <source>
        <strain evidence="3">IR12</strain>
    </source>
</reference>
<sequence>MKPQLPYSKISTIVALRHRLKENQSTFWQRVGVTQCAASRYESGRPIPRSTLLLLNIIYSDRDKRDALIAFVRSWNAVPDSSGLLPWFQDKQIVRRTNSTRIGLADTDQVVE</sequence>
<feature type="domain" description="RsaL-like HTH" evidence="1">
    <location>
        <begin position="15"/>
        <end position="57"/>
    </location>
</feature>
<name>A0A944DQZ3_DENI1</name>
<evidence type="ECO:0000313" key="2">
    <source>
        <dbReference type="EMBL" id="MBT0962989.1"/>
    </source>
</evidence>
<dbReference type="EMBL" id="JAEKFT010000023">
    <property type="protein sequence ID" value="MBT0962989.1"/>
    <property type="molecule type" value="Genomic_DNA"/>
</dbReference>
<dbReference type="Pfam" id="PF22495">
    <property type="entry name" value="HTH_92"/>
    <property type="match status" value="1"/>
</dbReference>
<comment type="caution">
    <text evidence="2">The sequence shown here is derived from an EMBL/GenBank/DDBJ whole genome shotgun (WGS) entry which is preliminary data.</text>
</comment>
<protein>
    <recommendedName>
        <fullName evidence="1">RsaL-like HTH domain-containing protein</fullName>
    </recommendedName>
</protein>
<proteinExistence type="predicted"/>
<organism evidence="2 3">
    <name type="scientific">Denitromonas iodatirespirans</name>
    <dbReference type="NCBI Taxonomy" id="2795389"/>
    <lineage>
        <taxon>Bacteria</taxon>
        <taxon>Pseudomonadati</taxon>
        <taxon>Pseudomonadota</taxon>
        <taxon>Betaproteobacteria</taxon>
        <taxon>Rhodocyclales</taxon>
        <taxon>Zoogloeaceae</taxon>
        <taxon>Denitromonas</taxon>
    </lineage>
</organism>
<evidence type="ECO:0000259" key="1">
    <source>
        <dbReference type="Pfam" id="PF22495"/>
    </source>
</evidence>
<dbReference type="RefSeq" id="WP_214362963.1">
    <property type="nucleotide sequence ID" value="NZ_JAEKFT010000023.1"/>
</dbReference>
<keyword evidence="3" id="KW-1185">Reference proteome</keyword>
<keyword evidence="2" id="KW-0614">Plasmid</keyword>
<dbReference type="InterPro" id="IPR010982">
    <property type="entry name" value="Lambda_DNA-bd_dom_sf"/>
</dbReference>
<dbReference type="GO" id="GO:0003677">
    <property type="term" value="F:DNA binding"/>
    <property type="evidence" value="ECO:0007669"/>
    <property type="project" value="InterPro"/>
</dbReference>
<dbReference type="InterPro" id="IPR055172">
    <property type="entry name" value="HTH_RsaL-like"/>
</dbReference>
<evidence type="ECO:0000313" key="3">
    <source>
        <dbReference type="Proteomes" id="UP000694660"/>
    </source>
</evidence>
<accession>A0A944DQZ3</accession>
<dbReference type="SUPFAM" id="SSF47413">
    <property type="entry name" value="lambda repressor-like DNA-binding domains"/>
    <property type="match status" value="1"/>
</dbReference>
<dbReference type="Proteomes" id="UP000694660">
    <property type="component" value="Unassembled WGS sequence"/>
</dbReference>
<dbReference type="AlphaFoldDB" id="A0A944DQZ3"/>